<name>A0A4P9ZUR3_9FUNG</name>
<feature type="region of interest" description="Disordered" evidence="1">
    <location>
        <begin position="40"/>
        <end position="62"/>
    </location>
</feature>
<evidence type="ECO:0000256" key="1">
    <source>
        <dbReference type="SAM" id="MobiDB-lite"/>
    </source>
</evidence>
<proteinExistence type="predicted"/>
<organism evidence="3 4">
    <name type="scientific">Dimargaris cristalligena</name>
    <dbReference type="NCBI Taxonomy" id="215637"/>
    <lineage>
        <taxon>Eukaryota</taxon>
        <taxon>Fungi</taxon>
        <taxon>Fungi incertae sedis</taxon>
        <taxon>Zoopagomycota</taxon>
        <taxon>Kickxellomycotina</taxon>
        <taxon>Dimargaritomycetes</taxon>
        <taxon>Dimargaritales</taxon>
        <taxon>Dimargaritaceae</taxon>
        <taxon>Dimargaris</taxon>
    </lineage>
</organism>
<dbReference type="EMBL" id="ML002512">
    <property type="protein sequence ID" value="RKP37297.1"/>
    <property type="molecule type" value="Genomic_DNA"/>
</dbReference>
<feature type="compositionally biased region" description="Polar residues" evidence="1">
    <location>
        <begin position="707"/>
        <end position="719"/>
    </location>
</feature>
<keyword evidence="2" id="KW-0732">Signal</keyword>
<evidence type="ECO:0000313" key="3">
    <source>
        <dbReference type="EMBL" id="RKP37297.1"/>
    </source>
</evidence>
<protein>
    <submittedName>
        <fullName evidence="3">Uncharacterized protein</fullName>
    </submittedName>
</protein>
<feature type="compositionally biased region" description="Polar residues" evidence="1">
    <location>
        <begin position="741"/>
        <end position="760"/>
    </location>
</feature>
<evidence type="ECO:0000256" key="2">
    <source>
        <dbReference type="SAM" id="SignalP"/>
    </source>
</evidence>
<feature type="compositionally biased region" description="Polar residues" evidence="1">
    <location>
        <begin position="911"/>
        <end position="922"/>
    </location>
</feature>
<feature type="region of interest" description="Disordered" evidence="1">
    <location>
        <begin position="867"/>
        <end position="922"/>
    </location>
</feature>
<accession>A0A4P9ZUR3</accession>
<feature type="chain" id="PRO_5020477571" evidence="2">
    <location>
        <begin position="26"/>
        <end position="922"/>
    </location>
</feature>
<evidence type="ECO:0000313" key="4">
    <source>
        <dbReference type="Proteomes" id="UP000268162"/>
    </source>
</evidence>
<sequence length="922" mass="102338">MKLSACRVSLMGLSVALWFMAFTSGNPILPETLQKIIDRAGRKPSSRALSSEPTNSSQPFPKKITNLLRKLTGPQKPKKNWVDNHAPMTISAELMGLGVGMLASVSSSANGPLWYKFKYLGGTYETLIARGTIRAAQWSAHETDNQATTLQMFTLFLRTPFHTTMAQMLDESAANPVKAREHGLLTDGTEQPEEVKGDLVWVEYNPSEVNFIEAYPLAYGLSKLNPYVWGQAMGYAFAEHRLVDMYALTSVLGVGTPARTQWLKEHQVLLPSEQTAATRSFGVLTHAMALALGQAWRDGHYTAVKTAIQGFRAVSPSPKVLIDGTFGRFSLANGDGTSPEAADMKLHQLLVYLAAQANEEEEMVAFAGELDDLTRSFTEKNIRLIRGMLKGCIRAEKWEKAFRRLDILWSDSPAMKMKPVYCHESLYLADNLDFTNRNQIKIRVDRKAWEHAQLGPLQQASSEQGSSGIRPAVAPLARQATDESLRAIQDNYARMFDQSPISPANMYPADSDPEELTDETHDLGRRLTSMSLHPLRRVPPVDQQWRPTHGPSQHNHQCEGGICTYMPIRSMAPFTPLPAIPVPQRVPHLDSGYIRSRPPGSNDAESEVLPASYQSQGASDMVWGWLENLHDSNFDENAPVDQQYRREENHLPSTSARAREAVTNSEYTMATENSLTDPANSSFSSSPGVASEPRGQRLTHNEPRQEPSVSPNSWLSRTPYQAGAVGLNSNKNHYDHHQPGGKSSSNEVTSQFDGTPQANHPNHRDNEAHSIAGTNFWDRSLDQDRTHGMAYEGSDVIFPSAARPSITDVHSNPFDWFRLTGDLAQDPLQQLPPWTLGGVNEWEGWPSYTNRYADLQSELESEVERYGVNNNDQSTPESGTNQEASGDSDTPANQLSPSHLWPPAWNRRQEPSIQSETLSSVA</sequence>
<reference evidence="4" key="1">
    <citation type="journal article" date="2018" name="Nat. Microbiol.">
        <title>Leveraging single-cell genomics to expand the fungal tree of life.</title>
        <authorList>
            <person name="Ahrendt S.R."/>
            <person name="Quandt C.A."/>
            <person name="Ciobanu D."/>
            <person name="Clum A."/>
            <person name="Salamov A."/>
            <person name="Andreopoulos B."/>
            <person name="Cheng J.F."/>
            <person name="Woyke T."/>
            <person name="Pelin A."/>
            <person name="Henrissat B."/>
            <person name="Reynolds N.K."/>
            <person name="Benny G.L."/>
            <person name="Smith M.E."/>
            <person name="James T.Y."/>
            <person name="Grigoriev I.V."/>
        </authorList>
    </citation>
    <scope>NUCLEOTIDE SEQUENCE [LARGE SCALE GENOMIC DNA]</scope>
    <source>
        <strain evidence="4">RSA 468</strain>
    </source>
</reference>
<keyword evidence="4" id="KW-1185">Reference proteome</keyword>
<gene>
    <name evidence="3" type="ORF">BJ085DRAFT_37036</name>
</gene>
<feature type="compositionally biased region" description="Polar residues" evidence="1">
    <location>
        <begin position="47"/>
        <end position="59"/>
    </location>
</feature>
<dbReference type="Proteomes" id="UP000268162">
    <property type="component" value="Unassembled WGS sequence"/>
</dbReference>
<dbReference type="AlphaFoldDB" id="A0A4P9ZUR3"/>
<feature type="compositionally biased region" description="Polar residues" evidence="1">
    <location>
        <begin position="672"/>
        <end position="688"/>
    </location>
</feature>
<feature type="signal peptide" evidence="2">
    <location>
        <begin position="1"/>
        <end position="25"/>
    </location>
</feature>
<feature type="region of interest" description="Disordered" evidence="1">
    <location>
        <begin position="672"/>
        <end position="768"/>
    </location>
</feature>
<feature type="compositionally biased region" description="Polar residues" evidence="1">
    <location>
        <begin position="868"/>
        <end position="897"/>
    </location>
</feature>